<accession>A0ABS2F0A2</accession>
<keyword evidence="1" id="KW-0472">Membrane</keyword>
<evidence type="ECO:0000259" key="2">
    <source>
        <dbReference type="Pfam" id="PF07853"/>
    </source>
</evidence>
<dbReference type="Proteomes" id="UP000712527">
    <property type="component" value="Unassembled WGS sequence"/>
</dbReference>
<organism evidence="3 4">
    <name type="scientific">Olsenella profusa</name>
    <dbReference type="NCBI Taxonomy" id="138595"/>
    <lineage>
        <taxon>Bacteria</taxon>
        <taxon>Bacillati</taxon>
        <taxon>Actinomycetota</taxon>
        <taxon>Coriobacteriia</taxon>
        <taxon>Coriobacteriales</taxon>
        <taxon>Atopobiaceae</taxon>
        <taxon>Olsenella</taxon>
    </lineage>
</organism>
<protein>
    <submittedName>
        <fullName evidence="3">DUF1648 domain-containing protein</fullName>
    </submittedName>
</protein>
<keyword evidence="1" id="KW-0812">Transmembrane</keyword>
<evidence type="ECO:0000313" key="4">
    <source>
        <dbReference type="Proteomes" id="UP000712527"/>
    </source>
</evidence>
<evidence type="ECO:0000256" key="1">
    <source>
        <dbReference type="SAM" id="Phobius"/>
    </source>
</evidence>
<keyword evidence="4" id="KW-1185">Reference proteome</keyword>
<dbReference type="InterPro" id="IPR012867">
    <property type="entry name" value="DUF1648"/>
</dbReference>
<reference evidence="3 4" key="1">
    <citation type="journal article" date="2021" name="Sci. Rep.">
        <title>The distribution of antibiotic resistance genes in chicken gut microbiota commensals.</title>
        <authorList>
            <person name="Juricova H."/>
            <person name="Matiasovicova J."/>
            <person name="Kubasova T."/>
            <person name="Cejkova D."/>
            <person name="Rychlik I."/>
        </authorList>
    </citation>
    <scope>NUCLEOTIDE SEQUENCE [LARGE SCALE GENOMIC DNA]</scope>
    <source>
        <strain evidence="3 4">An794</strain>
    </source>
</reference>
<feature type="transmembrane region" description="Helical" evidence="1">
    <location>
        <begin position="12"/>
        <end position="32"/>
    </location>
</feature>
<dbReference type="EMBL" id="JACSNQ010000002">
    <property type="protein sequence ID" value="MBM6774253.1"/>
    <property type="molecule type" value="Genomic_DNA"/>
</dbReference>
<sequence>MSERSQRLVTTVWVALTCVIGVGPTVLLAVAWPSVPETVPAHWGVSLEPDRWG</sequence>
<comment type="caution">
    <text evidence="3">The sequence shown here is derived from an EMBL/GenBank/DDBJ whole genome shotgun (WGS) entry which is preliminary data.</text>
</comment>
<dbReference type="Pfam" id="PF07853">
    <property type="entry name" value="DUF1648"/>
    <property type="match status" value="1"/>
</dbReference>
<proteinExistence type="predicted"/>
<feature type="domain" description="DUF1648" evidence="2">
    <location>
        <begin position="20"/>
        <end position="53"/>
    </location>
</feature>
<gene>
    <name evidence="3" type="ORF">H9X80_01625</name>
</gene>
<evidence type="ECO:0000313" key="3">
    <source>
        <dbReference type="EMBL" id="MBM6774253.1"/>
    </source>
</evidence>
<name>A0ABS2F0A2_9ACTN</name>
<dbReference type="RefSeq" id="WP_204792616.1">
    <property type="nucleotide sequence ID" value="NZ_JACSNQ010000002.1"/>
</dbReference>
<keyword evidence="1" id="KW-1133">Transmembrane helix</keyword>